<dbReference type="InterPro" id="IPR038906">
    <property type="entry name" value="TTC36"/>
</dbReference>
<name>A0A2H9THN7_9FUNG</name>
<dbReference type="PANTHER" id="PTHR21405:SF0">
    <property type="entry name" value="TETRATRICOPEPTIDE REPEAT PROTEIN 36"/>
    <property type="match status" value="1"/>
</dbReference>
<dbReference type="Proteomes" id="UP000240830">
    <property type="component" value="Unassembled WGS sequence"/>
</dbReference>
<reference evidence="2 3" key="1">
    <citation type="submission" date="2016-10" db="EMBL/GenBank/DDBJ databases">
        <title>The genome of Paramicrosporidium saccamoebae is the missing link in understanding Cryptomycota and Microsporidia evolution.</title>
        <authorList>
            <person name="Quandt C.A."/>
            <person name="Beaudet D."/>
            <person name="Corsaro D."/>
            <person name="Michel R."/>
            <person name="Corradi N."/>
            <person name="James T."/>
        </authorList>
    </citation>
    <scope>NUCLEOTIDE SEQUENCE [LARGE SCALE GENOMIC DNA]</scope>
    <source>
        <strain evidence="2 3">KSL3</strain>
    </source>
</reference>
<dbReference type="STRING" id="1246581.A0A2H9THN7"/>
<dbReference type="InterPro" id="IPR011990">
    <property type="entry name" value="TPR-like_helical_dom_sf"/>
</dbReference>
<dbReference type="EMBL" id="MTSL01000190">
    <property type="protein sequence ID" value="PJF17130.1"/>
    <property type="molecule type" value="Genomic_DNA"/>
</dbReference>
<comment type="caution">
    <text evidence="2">The sequence shown here is derived from an EMBL/GenBank/DDBJ whole genome shotgun (WGS) entry which is preliminary data.</text>
</comment>
<evidence type="ECO:0000313" key="2">
    <source>
        <dbReference type="EMBL" id="PJF17130.1"/>
    </source>
</evidence>
<dbReference type="SUPFAM" id="SSF48452">
    <property type="entry name" value="TPR-like"/>
    <property type="match status" value="1"/>
</dbReference>
<gene>
    <name evidence="2" type="ORF">PSACC_03053</name>
</gene>
<dbReference type="OrthoDB" id="539634at2759"/>
<organism evidence="2 3">
    <name type="scientific">Paramicrosporidium saccamoebae</name>
    <dbReference type="NCBI Taxonomy" id="1246581"/>
    <lineage>
        <taxon>Eukaryota</taxon>
        <taxon>Fungi</taxon>
        <taxon>Fungi incertae sedis</taxon>
        <taxon>Cryptomycota</taxon>
        <taxon>Cryptomycota incertae sedis</taxon>
        <taxon>Paramicrosporidium</taxon>
    </lineage>
</organism>
<comment type="similarity">
    <text evidence="1">Belongs to the TTC36 family.</text>
</comment>
<dbReference type="PANTHER" id="PTHR21405">
    <property type="entry name" value="CDNA SEQUENCE BC021608"/>
    <property type="match status" value="1"/>
</dbReference>
<dbReference type="Gene3D" id="1.25.40.10">
    <property type="entry name" value="Tetratricopeptide repeat domain"/>
    <property type="match status" value="1"/>
</dbReference>
<proteinExistence type="inferred from homology"/>
<accession>A0A2H9THN7</accession>
<evidence type="ECO:0000256" key="1">
    <source>
        <dbReference type="ARBA" id="ARBA00006995"/>
    </source>
</evidence>
<evidence type="ECO:0000313" key="3">
    <source>
        <dbReference type="Proteomes" id="UP000240830"/>
    </source>
</evidence>
<keyword evidence="3" id="KW-1185">Reference proteome</keyword>
<sequence>MNTDAELSTRDQEIIARIFNQGKGELMYRVNRLELYDVGANGKGQDVRVNRPLSETERRAAGLEVEAIKAAEEDKDFERAALILTKAVEQCPSYPSPYNNRAQVYRLQNNLDLAICDLDRAIALSQEFPVVRRQALCQRAWIRYSRGETEVAYKDFEAAGNLGDADARRMAVRCNPYARLCNNIVQGMLERLYYSKHDEV</sequence>
<protein>
    <submittedName>
        <fullName evidence="2">Uncharacterized protein</fullName>
    </submittedName>
</protein>
<dbReference type="GO" id="GO:0006570">
    <property type="term" value="P:tyrosine metabolic process"/>
    <property type="evidence" value="ECO:0007669"/>
    <property type="project" value="TreeGrafter"/>
</dbReference>
<dbReference type="AlphaFoldDB" id="A0A2H9THN7"/>